<proteinExistence type="predicted"/>
<dbReference type="EMBL" id="AZIM01003228">
    <property type="protein sequence ID" value="ETE62472.1"/>
    <property type="molecule type" value="Genomic_DNA"/>
</dbReference>
<name>V8NLT2_OPHHA</name>
<feature type="non-terminal residue" evidence="1">
    <location>
        <position position="1"/>
    </location>
</feature>
<dbReference type="OrthoDB" id="6606299at2759"/>
<evidence type="ECO:0000313" key="1">
    <source>
        <dbReference type="EMBL" id="ETE62472.1"/>
    </source>
</evidence>
<dbReference type="AlphaFoldDB" id="V8NLT2"/>
<keyword evidence="2" id="KW-1185">Reference proteome</keyword>
<dbReference type="Proteomes" id="UP000018936">
    <property type="component" value="Unassembled WGS sequence"/>
</dbReference>
<comment type="caution">
    <text evidence="1">The sequence shown here is derived from an EMBL/GenBank/DDBJ whole genome shotgun (WGS) entry which is preliminary data.</text>
</comment>
<organism evidence="1 2">
    <name type="scientific">Ophiophagus hannah</name>
    <name type="common">King cobra</name>
    <name type="synonym">Naja hannah</name>
    <dbReference type="NCBI Taxonomy" id="8665"/>
    <lineage>
        <taxon>Eukaryota</taxon>
        <taxon>Metazoa</taxon>
        <taxon>Chordata</taxon>
        <taxon>Craniata</taxon>
        <taxon>Vertebrata</taxon>
        <taxon>Euteleostomi</taxon>
        <taxon>Lepidosauria</taxon>
        <taxon>Squamata</taxon>
        <taxon>Bifurcata</taxon>
        <taxon>Unidentata</taxon>
        <taxon>Episquamata</taxon>
        <taxon>Toxicofera</taxon>
        <taxon>Serpentes</taxon>
        <taxon>Colubroidea</taxon>
        <taxon>Elapidae</taxon>
        <taxon>Elapinae</taxon>
        <taxon>Ophiophagus</taxon>
    </lineage>
</organism>
<sequence length="105" mass="11716">MQPTERLGGREPQRGLAAENWQLLNCNRGLCRRLRNLEQEMGYLRAVLANQSALGHLLGCLARDRASSLGPCVRISTRLFQPTVAGAFRDNSDHDYTLPILAEEP</sequence>
<reference evidence="1 2" key="1">
    <citation type="journal article" date="2013" name="Proc. Natl. Acad. Sci. U.S.A.">
        <title>The king cobra genome reveals dynamic gene evolution and adaptation in the snake venom system.</title>
        <authorList>
            <person name="Vonk F.J."/>
            <person name="Casewell N.R."/>
            <person name="Henkel C.V."/>
            <person name="Heimberg A.M."/>
            <person name="Jansen H.J."/>
            <person name="McCleary R.J."/>
            <person name="Kerkkamp H.M."/>
            <person name="Vos R.A."/>
            <person name="Guerreiro I."/>
            <person name="Calvete J.J."/>
            <person name="Wuster W."/>
            <person name="Woods A.E."/>
            <person name="Logan J.M."/>
            <person name="Harrison R.A."/>
            <person name="Castoe T.A."/>
            <person name="de Koning A.P."/>
            <person name="Pollock D.D."/>
            <person name="Yandell M."/>
            <person name="Calderon D."/>
            <person name="Renjifo C."/>
            <person name="Currier R.B."/>
            <person name="Salgado D."/>
            <person name="Pla D."/>
            <person name="Sanz L."/>
            <person name="Hyder A.S."/>
            <person name="Ribeiro J.M."/>
            <person name="Arntzen J.W."/>
            <person name="van den Thillart G.E."/>
            <person name="Boetzer M."/>
            <person name="Pirovano W."/>
            <person name="Dirks R.P."/>
            <person name="Spaink H.P."/>
            <person name="Duboule D."/>
            <person name="McGlinn E."/>
            <person name="Kini R.M."/>
            <person name="Richardson M.K."/>
        </authorList>
    </citation>
    <scope>NUCLEOTIDE SEQUENCE</scope>
    <source>
        <tissue evidence="1">Blood</tissue>
    </source>
</reference>
<protein>
    <submittedName>
        <fullName evidence="1">CREB/ATF bZIP transcription factor</fullName>
    </submittedName>
</protein>
<evidence type="ECO:0000313" key="2">
    <source>
        <dbReference type="Proteomes" id="UP000018936"/>
    </source>
</evidence>
<gene>
    <name evidence="1" type="primary">Crebzf</name>
    <name evidence="1" type="ORF">L345_11772</name>
</gene>
<accession>V8NLT2</accession>